<feature type="domain" description="CDC20/Fizzy WD40" evidence="9">
    <location>
        <begin position="228"/>
        <end position="524"/>
    </location>
</feature>
<evidence type="ECO:0000256" key="7">
    <source>
        <dbReference type="PROSITE-ProRule" id="PRU00221"/>
    </source>
</evidence>
<feature type="compositionally biased region" description="Low complexity" evidence="8">
    <location>
        <begin position="94"/>
        <end position="104"/>
    </location>
</feature>
<proteinExistence type="inferred from homology"/>
<gene>
    <name evidence="10" type="primary">Cdc20</name>
    <name evidence="10" type="ORF">g.8053</name>
</gene>
<dbReference type="EMBL" id="GGYP01003271">
    <property type="protein sequence ID" value="MDE48042.1"/>
    <property type="molecule type" value="Transcribed_RNA"/>
</dbReference>
<dbReference type="GO" id="GO:1905786">
    <property type="term" value="P:positive regulation of anaphase-promoting complex-dependent catabolic process"/>
    <property type="evidence" value="ECO:0007669"/>
    <property type="project" value="TreeGrafter"/>
</dbReference>
<dbReference type="AlphaFoldDB" id="A0A6G1SDK9"/>
<evidence type="ECO:0000256" key="2">
    <source>
        <dbReference type="ARBA" id="ARBA00022574"/>
    </source>
</evidence>
<dbReference type="Pfam" id="PF24807">
    <property type="entry name" value="WD40_CDC20-Fz"/>
    <property type="match status" value="1"/>
</dbReference>
<evidence type="ECO:0000313" key="10">
    <source>
        <dbReference type="EMBL" id="MDE48042.1"/>
    </source>
</evidence>
<evidence type="ECO:0000256" key="4">
    <source>
        <dbReference type="ARBA" id="ARBA00022737"/>
    </source>
</evidence>
<sequence length="554" mass="61450">MSRYDLDSIIQQATAMDGTSNLPTDLPSKPPRWQRKHDSQLYNSFNVSNVLNHTNELLTNLTLADNLKRHNETTANTIGVSSQPLKTPGKTPNSKRSSQQNSSRVGLTPAGKTPSRHNGGPKPMPKTPKTPIHAGMDRYIPNRNGMDLEKSHYLMTQANKNDQENDPNLRERLGGNLDQYRIMCYADKAPVSQEGPAPNLRVAYSSSKNAPSAKKATRVIPSQPEKILDAPELVNDWYLNLVSWGSSNLLAVALNSAVYLWNATTGDIKCLMQTPENEYVSSLSWIQEGNQLAVGTSLNVVEIWDAEQGARLRKMPGHSQRISSLDWNAYLLSSGSKSGQIFHHDVRIPEHHVGTLDGHTGHEICGLKWSPDGKYLASGANDNKVNIWSGGQMTLDADSVSPLQQLGHSSAVKAISWCPWKPHLIATGAGTTDKHIRIWNASNSNCLYTVDTKSQISGLEWNEEYQELISAHGFQNNELNIWKFPTMTKVAELRGHTHRVLGMCMSPDKSTVVSLAADETLRFWECFPVDTTKKKKVDMSAKKTSINPIRMSLR</sequence>
<dbReference type="GO" id="GO:0005680">
    <property type="term" value="C:anaphase-promoting complex"/>
    <property type="evidence" value="ECO:0007669"/>
    <property type="project" value="TreeGrafter"/>
</dbReference>
<dbReference type="GO" id="GO:0051301">
    <property type="term" value="P:cell division"/>
    <property type="evidence" value="ECO:0007669"/>
    <property type="project" value="UniProtKB-KW"/>
</dbReference>
<dbReference type="GO" id="GO:0031145">
    <property type="term" value="P:anaphase-promoting complex-dependent catabolic process"/>
    <property type="evidence" value="ECO:0007669"/>
    <property type="project" value="TreeGrafter"/>
</dbReference>
<evidence type="ECO:0000256" key="1">
    <source>
        <dbReference type="ARBA" id="ARBA00006445"/>
    </source>
</evidence>
<evidence type="ECO:0000259" key="9">
    <source>
        <dbReference type="Pfam" id="PF24807"/>
    </source>
</evidence>
<evidence type="ECO:0000256" key="5">
    <source>
        <dbReference type="ARBA" id="ARBA00022776"/>
    </source>
</evidence>
<name>A0A6G1SDK9_9ACAR</name>
<evidence type="ECO:0000256" key="3">
    <source>
        <dbReference type="ARBA" id="ARBA00022618"/>
    </source>
</evidence>
<feature type="repeat" description="WD" evidence="7">
    <location>
        <begin position="493"/>
        <end position="525"/>
    </location>
</feature>
<keyword evidence="2 7" id="KW-0853">WD repeat</keyword>
<keyword evidence="3 10" id="KW-0132">Cell division</keyword>
<dbReference type="PANTHER" id="PTHR19918">
    <property type="entry name" value="CELL DIVISION CYCLE 20 CDC20 FIZZY -RELATED"/>
    <property type="match status" value="1"/>
</dbReference>
<keyword evidence="6" id="KW-0131">Cell cycle</keyword>
<feature type="repeat" description="WD" evidence="7">
    <location>
        <begin position="273"/>
        <end position="314"/>
    </location>
</feature>
<dbReference type="InterPro" id="IPR001680">
    <property type="entry name" value="WD40_rpt"/>
</dbReference>
<evidence type="ECO:0000256" key="6">
    <source>
        <dbReference type="ARBA" id="ARBA00023306"/>
    </source>
</evidence>
<dbReference type="CDD" id="cd00200">
    <property type="entry name" value="WD40"/>
    <property type="match status" value="1"/>
</dbReference>
<feature type="repeat" description="WD" evidence="7">
    <location>
        <begin position="364"/>
        <end position="389"/>
    </location>
</feature>
<dbReference type="SUPFAM" id="SSF50978">
    <property type="entry name" value="WD40 repeat-like"/>
    <property type="match status" value="1"/>
</dbReference>
<comment type="similarity">
    <text evidence="1">Belongs to the WD repeat CDC20/Fizzy family.</text>
</comment>
<accession>A0A6G1SDK9</accession>
<dbReference type="PANTHER" id="PTHR19918:SF8">
    <property type="entry name" value="FI02843P"/>
    <property type="match status" value="1"/>
</dbReference>
<dbReference type="InterPro" id="IPR056150">
    <property type="entry name" value="WD40_CDC20-Fz"/>
</dbReference>
<dbReference type="InterPro" id="IPR033010">
    <property type="entry name" value="Cdc20/Fizzy"/>
</dbReference>
<keyword evidence="4" id="KW-0677">Repeat</keyword>
<keyword evidence="5" id="KW-0498">Mitosis</keyword>
<feature type="compositionally biased region" description="Polar residues" evidence="8">
    <location>
        <begin position="74"/>
        <end position="85"/>
    </location>
</feature>
<dbReference type="SMART" id="SM00320">
    <property type="entry name" value="WD40"/>
    <property type="match status" value="7"/>
</dbReference>
<evidence type="ECO:0000256" key="8">
    <source>
        <dbReference type="SAM" id="MobiDB-lite"/>
    </source>
</evidence>
<reference evidence="10" key="1">
    <citation type="submission" date="2018-10" db="EMBL/GenBank/DDBJ databases">
        <title>Transcriptome assembly of Aceria tosichella (Wheat curl mite) Type 2.</title>
        <authorList>
            <person name="Scully E.D."/>
            <person name="Geib S.M."/>
            <person name="Palmer N.A."/>
            <person name="Gupta A.K."/>
            <person name="Sarath G."/>
            <person name="Tatineni S."/>
        </authorList>
    </citation>
    <scope>NUCLEOTIDE SEQUENCE</scope>
    <source>
        <strain evidence="10">LincolnNE</strain>
    </source>
</reference>
<protein>
    <submittedName>
        <fullName evidence="10">Cell division cycle protein 20</fullName>
    </submittedName>
</protein>
<dbReference type="GO" id="GO:0010997">
    <property type="term" value="F:anaphase-promoting complex binding"/>
    <property type="evidence" value="ECO:0007669"/>
    <property type="project" value="InterPro"/>
</dbReference>
<dbReference type="PROSITE" id="PS50082">
    <property type="entry name" value="WD_REPEATS_2"/>
    <property type="match status" value="3"/>
</dbReference>
<dbReference type="InterPro" id="IPR036322">
    <property type="entry name" value="WD40_repeat_dom_sf"/>
</dbReference>
<dbReference type="InterPro" id="IPR015943">
    <property type="entry name" value="WD40/YVTN_repeat-like_dom_sf"/>
</dbReference>
<dbReference type="Gene3D" id="2.130.10.10">
    <property type="entry name" value="YVTN repeat-like/Quinoprotein amine dehydrogenase"/>
    <property type="match status" value="1"/>
</dbReference>
<organism evidence="10">
    <name type="scientific">Aceria tosichella</name>
    <name type="common">wheat curl mite</name>
    <dbReference type="NCBI Taxonomy" id="561515"/>
    <lineage>
        <taxon>Eukaryota</taxon>
        <taxon>Metazoa</taxon>
        <taxon>Ecdysozoa</taxon>
        <taxon>Arthropoda</taxon>
        <taxon>Chelicerata</taxon>
        <taxon>Arachnida</taxon>
        <taxon>Acari</taxon>
        <taxon>Acariformes</taxon>
        <taxon>Trombidiformes</taxon>
        <taxon>Prostigmata</taxon>
        <taxon>Eupodina</taxon>
        <taxon>Eriophyoidea</taxon>
        <taxon>Eriophyidae</taxon>
        <taxon>Eriophyinae</taxon>
        <taxon>Aceriini</taxon>
        <taxon>Aceria</taxon>
    </lineage>
</organism>
<feature type="region of interest" description="Disordered" evidence="8">
    <location>
        <begin position="14"/>
        <end position="35"/>
    </location>
</feature>
<feature type="region of interest" description="Disordered" evidence="8">
    <location>
        <begin position="74"/>
        <end position="144"/>
    </location>
</feature>
<dbReference type="PROSITE" id="PS50294">
    <property type="entry name" value="WD_REPEATS_REGION"/>
    <property type="match status" value="1"/>
</dbReference>
<feature type="compositionally biased region" description="Polar residues" evidence="8">
    <location>
        <begin position="14"/>
        <end position="23"/>
    </location>
</feature>
<dbReference type="GO" id="GO:1990757">
    <property type="term" value="F:ubiquitin ligase activator activity"/>
    <property type="evidence" value="ECO:0007669"/>
    <property type="project" value="TreeGrafter"/>
</dbReference>